<keyword evidence="8" id="KW-0808">Transferase</keyword>
<evidence type="ECO:0000256" key="5">
    <source>
        <dbReference type="ARBA" id="ARBA00022645"/>
    </source>
</evidence>
<proteinExistence type="inferred from homology"/>
<feature type="transmembrane region" description="Helical" evidence="17">
    <location>
        <begin position="12"/>
        <end position="33"/>
    </location>
</feature>
<evidence type="ECO:0000256" key="3">
    <source>
        <dbReference type="ARBA" id="ARBA00007739"/>
    </source>
</evidence>
<feature type="domain" description="Glycosyl transferase family 51" evidence="18">
    <location>
        <begin position="49"/>
        <end position="216"/>
    </location>
</feature>
<dbReference type="AlphaFoldDB" id="A0A6N8UAZ4"/>
<keyword evidence="4" id="KW-1003">Cell membrane</keyword>
<evidence type="ECO:0000313" key="20">
    <source>
        <dbReference type="Proteomes" id="UP000434036"/>
    </source>
</evidence>
<organism evidence="19 20">
    <name type="scientific">Copranaerobaculum intestinale</name>
    <dbReference type="NCBI Taxonomy" id="2692629"/>
    <lineage>
        <taxon>Bacteria</taxon>
        <taxon>Bacillati</taxon>
        <taxon>Bacillota</taxon>
        <taxon>Erysipelotrichia</taxon>
        <taxon>Erysipelotrichales</taxon>
        <taxon>Erysipelotrichaceae</taxon>
        <taxon>Copranaerobaculum</taxon>
    </lineage>
</organism>
<keyword evidence="12 17" id="KW-0472">Membrane</keyword>
<keyword evidence="13" id="KW-0511">Multifunctional enzyme</keyword>
<dbReference type="GO" id="GO:0005886">
    <property type="term" value="C:plasma membrane"/>
    <property type="evidence" value="ECO:0007669"/>
    <property type="project" value="UniProtKB-SubCell"/>
</dbReference>
<evidence type="ECO:0000256" key="17">
    <source>
        <dbReference type="SAM" id="Phobius"/>
    </source>
</evidence>
<evidence type="ECO:0000256" key="11">
    <source>
        <dbReference type="ARBA" id="ARBA00022984"/>
    </source>
</evidence>
<dbReference type="Pfam" id="PF00912">
    <property type="entry name" value="Transgly"/>
    <property type="match status" value="1"/>
</dbReference>
<keyword evidence="10" id="KW-0133">Cell shape</keyword>
<keyword evidence="7" id="KW-0328">Glycosyltransferase</keyword>
<keyword evidence="5" id="KW-0121">Carboxypeptidase</keyword>
<gene>
    <name evidence="19" type="ORF">GSF08_11265</name>
</gene>
<dbReference type="GO" id="GO:0008360">
    <property type="term" value="P:regulation of cell shape"/>
    <property type="evidence" value="ECO:0007669"/>
    <property type="project" value="UniProtKB-KW"/>
</dbReference>
<evidence type="ECO:0000256" key="9">
    <source>
        <dbReference type="ARBA" id="ARBA00022801"/>
    </source>
</evidence>
<dbReference type="InterPro" id="IPR050396">
    <property type="entry name" value="Glycosyltr_51/Transpeptidase"/>
</dbReference>
<evidence type="ECO:0000256" key="13">
    <source>
        <dbReference type="ARBA" id="ARBA00023268"/>
    </source>
</evidence>
<keyword evidence="17" id="KW-0812">Transmembrane</keyword>
<name>A0A6N8UAZ4_9FIRM</name>
<dbReference type="UniPathway" id="UPA00219"/>
<comment type="similarity">
    <text evidence="2">In the C-terminal section; belongs to the transpeptidase family.</text>
</comment>
<comment type="caution">
    <text evidence="19">The sequence shown here is derived from an EMBL/GenBank/DDBJ whole genome shotgun (WGS) entry which is preliminary data.</text>
</comment>
<comment type="catalytic activity">
    <reaction evidence="15">
        <text>Preferential cleavage: (Ac)2-L-Lys-D-Ala-|-D-Ala. Also transpeptidation of peptidyl-alanyl moieties that are N-acyl substituents of D-alanine.</text>
        <dbReference type="EC" id="3.4.16.4"/>
    </reaction>
</comment>
<keyword evidence="14" id="KW-0961">Cell wall biogenesis/degradation</keyword>
<sequence length="240" mass="27281">MKKHITWKKVLLTILIICITWITSIVSIGFIRYRTLISEQPLPDKITAIQKKKTYVRISDISPVFLDAIIAIEDPPFYSHHGVLLSNILEAGITNLKEKKLAMGGSTITQQLAKNIYLDQDKHFTRKTAELFFVHDLEGTLTKNQILELYLNVIYFGDGYYGIQEAAQGYFHKSPSELNAAEASLLAGLPQAPAVYQLSSGYKEARIRQKEVLKAMVENHMINEEESAEIYKKNLNQEYS</sequence>
<evidence type="ECO:0000256" key="16">
    <source>
        <dbReference type="ARBA" id="ARBA00049902"/>
    </source>
</evidence>
<dbReference type="PANTHER" id="PTHR32282:SF11">
    <property type="entry name" value="PENICILLIN-BINDING PROTEIN 1B"/>
    <property type="match status" value="1"/>
</dbReference>
<dbReference type="RefSeq" id="WP_160625888.1">
    <property type="nucleotide sequence ID" value="NZ_WUUQ01000008.1"/>
</dbReference>
<evidence type="ECO:0000256" key="8">
    <source>
        <dbReference type="ARBA" id="ARBA00022679"/>
    </source>
</evidence>
<evidence type="ECO:0000256" key="7">
    <source>
        <dbReference type="ARBA" id="ARBA00022676"/>
    </source>
</evidence>
<keyword evidence="17" id="KW-1133">Transmembrane helix</keyword>
<dbReference type="SUPFAM" id="SSF53955">
    <property type="entry name" value="Lysozyme-like"/>
    <property type="match status" value="1"/>
</dbReference>
<dbReference type="GO" id="GO:0006508">
    <property type="term" value="P:proteolysis"/>
    <property type="evidence" value="ECO:0007669"/>
    <property type="project" value="UniProtKB-KW"/>
</dbReference>
<dbReference type="FunFam" id="1.10.3810.10:FF:000001">
    <property type="entry name" value="Penicillin-binding protein 1A"/>
    <property type="match status" value="1"/>
</dbReference>
<evidence type="ECO:0000256" key="6">
    <source>
        <dbReference type="ARBA" id="ARBA00022670"/>
    </source>
</evidence>
<dbReference type="PANTHER" id="PTHR32282">
    <property type="entry name" value="BINDING PROTEIN TRANSPEPTIDASE, PUTATIVE-RELATED"/>
    <property type="match status" value="1"/>
</dbReference>
<evidence type="ECO:0000256" key="10">
    <source>
        <dbReference type="ARBA" id="ARBA00022960"/>
    </source>
</evidence>
<evidence type="ECO:0000256" key="12">
    <source>
        <dbReference type="ARBA" id="ARBA00023136"/>
    </source>
</evidence>
<protein>
    <submittedName>
        <fullName evidence="19">Penicillin-binding protein</fullName>
    </submittedName>
</protein>
<evidence type="ECO:0000256" key="1">
    <source>
        <dbReference type="ARBA" id="ARBA00004236"/>
    </source>
</evidence>
<evidence type="ECO:0000256" key="2">
    <source>
        <dbReference type="ARBA" id="ARBA00007090"/>
    </source>
</evidence>
<comment type="subcellular location">
    <subcellularLocation>
        <location evidence="1">Cell membrane</location>
    </subcellularLocation>
</comment>
<keyword evidence="20" id="KW-1185">Reference proteome</keyword>
<dbReference type="EMBL" id="WUUQ01000008">
    <property type="protein sequence ID" value="MXQ74504.1"/>
    <property type="molecule type" value="Genomic_DNA"/>
</dbReference>
<dbReference type="Proteomes" id="UP000434036">
    <property type="component" value="Unassembled WGS sequence"/>
</dbReference>
<dbReference type="Gene3D" id="1.10.3810.10">
    <property type="entry name" value="Biosynthetic peptidoglycan transglycosylase-like"/>
    <property type="match status" value="1"/>
</dbReference>
<evidence type="ECO:0000256" key="15">
    <source>
        <dbReference type="ARBA" id="ARBA00034000"/>
    </source>
</evidence>
<dbReference type="InterPro" id="IPR023346">
    <property type="entry name" value="Lysozyme-like_dom_sf"/>
</dbReference>
<keyword evidence="9" id="KW-0378">Hydrolase</keyword>
<reference evidence="19 20" key="1">
    <citation type="submission" date="2019-12" db="EMBL/GenBank/DDBJ databases">
        <authorList>
            <person name="Yang R."/>
        </authorList>
    </citation>
    <scope>NUCLEOTIDE SEQUENCE [LARGE SCALE GENOMIC DNA]</scope>
    <source>
        <strain evidence="19 20">DONG20-135</strain>
    </source>
</reference>
<reference evidence="19 20" key="2">
    <citation type="submission" date="2020-01" db="EMBL/GenBank/DDBJ databases">
        <title>Clostridiaceae sp. nov. isolated from the gut of human by culturomics.</title>
        <authorList>
            <person name="Chang Y."/>
        </authorList>
    </citation>
    <scope>NUCLEOTIDE SEQUENCE [LARGE SCALE GENOMIC DNA]</scope>
    <source>
        <strain evidence="19 20">DONG20-135</strain>
    </source>
</reference>
<dbReference type="GO" id="GO:0009002">
    <property type="term" value="F:serine-type D-Ala-D-Ala carboxypeptidase activity"/>
    <property type="evidence" value="ECO:0007669"/>
    <property type="project" value="UniProtKB-EC"/>
</dbReference>
<evidence type="ECO:0000256" key="4">
    <source>
        <dbReference type="ARBA" id="ARBA00022475"/>
    </source>
</evidence>
<dbReference type="GO" id="GO:0009252">
    <property type="term" value="P:peptidoglycan biosynthetic process"/>
    <property type="evidence" value="ECO:0007669"/>
    <property type="project" value="UniProtKB-UniPathway"/>
</dbReference>
<keyword evidence="11" id="KW-0573">Peptidoglycan synthesis</keyword>
<accession>A0A6N8UAZ4</accession>
<dbReference type="InterPro" id="IPR001264">
    <property type="entry name" value="Glyco_trans_51"/>
</dbReference>
<dbReference type="InterPro" id="IPR036950">
    <property type="entry name" value="PBP_transglycosylase"/>
</dbReference>
<evidence type="ECO:0000313" key="19">
    <source>
        <dbReference type="EMBL" id="MXQ74504.1"/>
    </source>
</evidence>
<evidence type="ECO:0000259" key="18">
    <source>
        <dbReference type="Pfam" id="PF00912"/>
    </source>
</evidence>
<evidence type="ECO:0000256" key="14">
    <source>
        <dbReference type="ARBA" id="ARBA00023316"/>
    </source>
</evidence>
<comment type="catalytic activity">
    <reaction evidence="16">
        <text>[GlcNAc-(1-&gt;4)-Mur2Ac(oyl-L-Ala-gamma-D-Glu-L-Lys-D-Ala-D-Ala)](n)-di-trans,octa-cis-undecaprenyl diphosphate + beta-D-GlcNAc-(1-&gt;4)-Mur2Ac(oyl-L-Ala-gamma-D-Glu-L-Lys-D-Ala-D-Ala)-di-trans,octa-cis-undecaprenyl diphosphate = [GlcNAc-(1-&gt;4)-Mur2Ac(oyl-L-Ala-gamma-D-Glu-L-Lys-D-Ala-D-Ala)](n+1)-di-trans,octa-cis-undecaprenyl diphosphate + di-trans,octa-cis-undecaprenyl diphosphate + H(+)</text>
        <dbReference type="Rhea" id="RHEA:23708"/>
        <dbReference type="Rhea" id="RHEA-COMP:9602"/>
        <dbReference type="Rhea" id="RHEA-COMP:9603"/>
        <dbReference type="ChEBI" id="CHEBI:15378"/>
        <dbReference type="ChEBI" id="CHEBI:58405"/>
        <dbReference type="ChEBI" id="CHEBI:60033"/>
        <dbReference type="ChEBI" id="CHEBI:78435"/>
        <dbReference type="EC" id="2.4.99.28"/>
    </reaction>
</comment>
<dbReference type="GO" id="GO:0030288">
    <property type="term" value="C:outer membrane-bounded periplasmic space"/>
    <property type="evidence" value="ECO:0007669"/>
    <property type="project" value="TreeGrafter"/>
</dbReference>
<comment type="similarity">
    <text evidence="3">In the N-terminal section; belongs to the glycosyltransferase 51 family.</text>
</comment>
<dbReference type="GO" id="GO:0008955">
    <property type="term" value="F:peptidoglycan glycosyltransferase activity"/>
    <property type="evidence" value="ECO:0007669"/>
    <property type="project" value="UniProtKB-EC"/>
</dbReference>
<dbReference type="GO" id="GO:0071555">
    <property type="term" value="P:cell wall organization"/>
    <property type="evidence" value="ECO:0007669"/>
    <property type="project" value="UniProtKB-KW"/>
</dbReference>
<keyword evidence="6" id="KW-0645">Protease</keyword>